<dbReference type="InterPro" id="IPR053787">
    <property type="entry name" value="Autotransptr-assoc_N"/>
</dbReference>
<sequence>MGNNNLYKVENTLRSIAKRYKSVKYSLGLAILFLMMGVSAFSEEVVAQEAVAQQEVMTTEQIASSKENLRNSVGSLQSKIDAARAENEKGLAGLRLELIQLM</sequence>
<gene>
    <name evidence="1" type="ORF">EII27_10950</name>
</gene>
<dbReference type="NCBIfam" id="NF033175">
    <property type="entry name" value="fuso_auto_Nterm"/>
    <property type="match status" value="1"/>
</dbReference>
<accession>A0A3P1UI45</accession>
<feature type="non-terminal residue" evidence="1">
    <location>
        <position position="102"/>
    </location>
</feature>
<dbReference type="EMBL" id="RQYY01000060">
    <property type="protein sequence ID" value="RRD20805.1"/>
    <property type="molecule type" value="Genomic_DNA"/>
</dbReference>
<comment type="caution">
    <text evidence="1">The sequence shown here is derived from an EMBL/GenBank/DDBJ whole genome shotgun (WGS) entry which is preliminary data.</text>
</comment>
<dbReference type="RefSeq" id="WP_124797475.1">
    <property type="nucleotide sequence ID" value="NZ_RQYY01000060.1"/>
</dbReference>
<reference evidence="1 2" key="1">
    <citation type="submission" date="2018-11" db="EMBL/GenBank/DDBJ databases">
        <title>Genomes From Bacteria Associated with the Canine Oral Cavity: a Test Case for Automated Genome-Based Taxonomic Assignment.</title>
        <authorList>
            <person name="Coil D.A."/>
            <person name="Jospin G."/>
            <person name="Darling A.E."/>
            <person name="Wallis C."/>
            <person name="Davis I.J."/>
            <person name="Harris S."/>
            <person name="Eisen J.A."/>
            <person name="Holcombe L.J."/>
            <person name="O'Flynn C."/>
        </authorList>
    </citation>
    <scope>NUCLEOTIDE SEQUENCE [LARGE SCALE GENOMIC DNA]</scope>
    <source>
        <strain evidence="1 2">OH4460_COT-188</strain>
    </source>
</reference>
<protein>
    <submittedName>
        <fullName evidence="1">Autotransporter-associated N-terminal domain-containing protein</fullName>
    </submittedName>
</protein>
<dbReference type="OrthoDB" id="78031at2"/>
<dbReference type="AlphaFoldDB" id="A0A3P1UI45"/>
<evidence type="ECO:0000313" key="2">
    <source>
        <dbReference type="Proteomes" id="UP000281534"/>
    </source>
</evidence>
<dbReference type="Proteomes" id="UP000281534">
    <property type="component" value="Unassembled WGS sequence"/>
</dbReference>
<name>A0A3P1UI45_9FUSO</name>
<proteinExistence type="predicted"/>
<organism evidence="1 2">
    <name type="scientific">Fusobacterium canifelinum</name>
    <dbReference type="NCBI Taxonomy" id="285729"/>
    <lineage>
        <taxon>Bacteria</taxon>
        <taxon>Fusobacteriati</taxon>
        <taxon>Fusobacteriota</taxon>
        <taxon>Fusobacteriia</taxon>
        <taxon>Fusobacteriales</taxon>
        <taxon>Fusobacteriaceae</taxon>
        <taxon>Fusobacterium</taxon>
    </lineage>
</organism>
<evidence type="ECO:0000313" key="1">
    <source>
        <dbReference type="EMBL" id="RRD20805.1"/>
    </source>
</evidence>